<dbReference type="GO" id="GO:0006364">
    <property type="term" value="P:rRNA processing"/>
    <property type="evidence" value="ECO:0007669"/>
    <property type="project" value="UniProtKB-KW"/>
</dbReference>
<dbReference type="InterPro" id="IPR027408">
    <property type="entry name" value="PNPase/RNase_PH_dom_sf"/>
</dbReference>
<reference evidence="7 8" key="1">
    <citation type="submission" date="2020-08" db="EMBL/GenBank/DDBJ databases">
        <title>Aphidius gifuensis genome sequencing and assembly.</title>
        <authorList>
            <person name="Du Z."/>
        </authorList>
    </citation>
    <scope>NUCLEOTIDE SEQUENCE [LARGE SCALE GENOMIC DNA]</scope>
    <source>
        <strain evidence="7">YNYX2018</strain>
        <tissue evidence="7">Adults</tissue>
    </source>
</reference>
<accession>A0A834XTT9</accession>
<keyword evidence="4" id="KW-0271">Exosome</keyword>
<keyword evidence="5" id="KW-0539">Nucleus</keyword>
<evidence type="ECO:0000256" key="1">
    <source>
        <dbReference type="ARBA" id="ARBA00004123"/>
    </source>
</evidence>
<gene>
    <name evidence="7" type="ORF">HCN44_002681</name>
</gene>
<dbReference type="GO" id="GO:0016075">
    <property type="term" value="P:rRNA catabolic process"/>
    <property type="evidence" value="ECO:0007669"/>
    <property type="project" value="TreeGrafter"/>
</dbReference>
<dbReference type="GO" id="GO:0071028">
    <property type="term" value="P:nuclear mRNA surveillance"/>
    <property type="evidence" value="ECO:0007669"/>
    <property type="project" value="TreeGrafter"/>
</dbReference>
<dbReference type="GO" id="GO:0034475">
    <property type="term" value="P:U4 snRNA 3'-end processing"/>
    <property type="evidence" value="ECO:0007669"/>
    <property type="project" value="TreeGrafter"/>
</dbReference>
<feature type="domain" description="Exoribonuclease phosphorolytic" evidence="6">
    <location>
        <begin position="8"/>
        <end position="125"/>
    </location>
</feature>
<dbReference type="GO" id="GO:0005730">
    <property type="term" value="C:nucleolus"/>
    <property type="evidence" value="ECO:0007669"/>
    <property type="project" value="TreeGrafter"/>
</dbReference>
<evidence type="ECO:0000313" key="8">
    <source>
        <dbReference type="Proteomes" id="UP000639338"/>
    </source>
</evidence>
<comment type="similarity">
    <text evidence="2">Belongs to the RNase PH family.</text>
</comment>
<dbReference type="InterPro" id="IPR001247">
    <property type="entry name" value="ExoRNase_PH_dom1"/>
</dbReference>
<dbReference type="GO" id="GO:0000177">
    <property type="term" value="C:cytoplasmic exosome (RNase complex)"/>
    <property type="evidence" value="ECO:0007669"/>
    <property type="project" value="TreeGrafter"/>
</dbReference>
<protein>
    <recommendedName>
        <fullName evidence="6">Exoribonuclease phosphorolytic domain-containing protein</fullName>
    </recommendedName>
</protein>
<dbReference type="InterPro" id="IPR050080">
    <property type="entry name" value="RNase_PH"/>
</dbReference>
<keyword evidence="8" id="KW-1185">Reference proteome</keyword>
<name>A0A834XTT9_APHGI</name>
<dbReference type="OrthoDB" id="27298at2759"/>
<evidence type="ECO:0000259" key="6">
    <source>
        <dbReference type="Pfam" id="PF01138"/>
    </source>
</evidence>
<comment type="caution">
    <text evidence="7">The sequence shown here is derived from an EMBL/GenBank/DDBJ whole genome shotgun (WGS) entry which is preliminary data.</text>
</comment>
<dbReference type="PANTHER" id="PTHR11953:SF1">
    <property type="entry name" value="EXOSOME COMPLEX COMPONENT RRP46"/>
    <property type="match status" value="1"/>
</dbReference>
<dbReference type="SUPFAM" id="SSF55666">
    <property type="entry name" value="Ribonuclease PH domain 2-like"/>
    <property type="match status" value="1"/>
</dbReference>
<dbReference type="GO" id="GO:0003723">
    <property type="term" value="F:RNA binding"/>
    <property type="evidence" value="ECO:0007669"/>
    <property type="project" value="TreeGrafter"/>
</dbReference>
<evidence type="ECO:0000256" key="2">
    <source>
        <dbReference type="ARBA" id="ARBA00006678"/>
    </source>
</evidence>
<evidence type="ECO:0000313" key="7">
    <source>
        <dbReference type="EMBL" id="KAF7991119.1"/>
    </source>
</evidence>
<evidence type="ECO:0000256" key="3">
    <source>
        <dbReference type="ARBA" id="ARBA00022552"/>
    </source>
</evidence>
<dbReference type="Proteomes" id="UP000639338">
    <property type="component" value="Unassembled WGS sequence"/>
</dbReference>
<organism evidence="7 8">
    <name type="scientific">Aphidius gifuensis</name>
    <name type="common">Parasitoid wasp</name>
    <dbReference type="NCBI Taxonomy" id="684658"/>
    <lineage>
        <taxon>Eukaryota</taxon>
        <taxon>Metazoa</taxon>
        <taxon>Ecdysozoa</taxon>
        <taxon>Arthropoda</taxon>
        <taxon>Hexapoda</taxon>
        <taxon>Insecta</taxon>
        <taxon>Pterygota</taxon>
        <taxon>Neoptera</taxon>
        <taxon>Endopterygota</taxon>
        <taxon>Hymenoptera</taxon>
        <taxon>Apocrita</taxon>
        <taxon>Ichneumonoidea</taxon>
        <taxon>Braconidae</taxon>
        <taxon>Aphidiinae</taxon>
        <taxon>Aphidius</taxon>
    </lineage>
</organism>
<dbReference type="GO" id="GO:0071051">
    <property type="term" value="P:poly(A)-dependent snoRNA 3'-end processing"/>
    <property type="evidence" value="ECO:0007669"/>
    <property type="project" value="TreeGrafter"/>
</dbReference>
<dbReference type="SUPFAM" id="SSF54211">
    <property type="entry name" value="Ribosomal protein S5 domain 2-like"/>
    <property type="match status" value="1"/>
</dbReference>
<dbReference type="InterPro" id="IPR020568">
    <property type="entry name" value="Ribosomal_Su5_D2-typ_SF"/>
</dbReference>
<evidence type="ECO:0000256" key="4">
    <source>
        <dbReference type="ARBA" id="ARBA00022835"/>
    </source>
</evidence>
<keyword evidence="3" id="KW-0698">rRNA processing</keyword>
<dbReference type="Gene3D" id="3.30.230.70">
    <property type="entry name" value="GHMP Kinase, N-terminal domain"/>
    <property type="match status" value="1"/>
</dbReference>
<comment type="subcellular location">
    <subcellularLocation>
        <location evidence="1">Nucleus</location>
    </subcellularLocation>
</comment>
<dbReference type="GO" id="GO:0000176">
    <property type="term" value="C:nuclear exosome (RNase complex)"/>
    <property type="evidence" value="ECO:0007669"/>
    <property type="project" value="TreeGrafter"/>
</dbReference>
<proteinExistence type="inferred from homology"/>
<sequence length="218" mass="24156">MDNEKCNLRPMNCEVNQLSMPDGSAMFMQGDTCVVAGVYGPIEARMQKMMHDKASVEVIYSPLKGPPSIDDRSKELFIRETCESSLIITLHPGTAISINVQELENAGGLLACAINSACIALINSSLSMKFTIAAVSCMIDKDSLEIIMDPDLSQLKNAKATFTYAFDSIKKDLVMCHTTGRFSEKELMQTIEECKEASNFIFDFYRDTVKKYAVCISQ</sequence>
<dbReference type="PANTHER" id="PTHR11953">
    <property type="entry name" value="EXOSOME COMPLEX COMPONENT"/>
    <property type="match status" value="1"/>
</dbReference>
<dbReference type="InterPro" id="IPR036345">
    <property type="entry name" value="ExoRNase_PH_dom2_sf"/>
</dbReference>
<dbReference type="EMBL" id="JACMRX010000004">
    <property type="protein sequence ID" value="KAF7991119.1"/>
    <property type="molecule type" value="Genomic_DNA"/>
</dbReference>
<dbReference type="CDD" id="cd11372">
    <property type="entry name" value="RNase_PH_RRP46"/>
    <property type="match status" value="1"/>
</dbReference>
<evidence type="ECO:0000256" key="5">
    <source>
        <dbReference type="ARBA" id="ARBA00023242"/>
    </source>
</evidence>
<dbReference type="Pfam" id="PF01138">
    <property type="entry name" value="RNase_PH"/>
    <property type="match status" value="1"/>
</dbReference>
<dbReference type="AlphaFoldDB" id="A0A834XTT9"/>